<dbReference type="NCBIfam" id="TIGR01683">
    <property type="entry name" value="thiS"/>
    <property type="match status" value="1"/>
</dbReference>
<dbReference type="InterPro" id="IPR010035">
    <property type="entry name" value="Thi_S"/>
</dbReference>
<evidence type="ECO:0000313" key="1">
    <source>
        <dbReference type="EMBL" id="MBI2677730.1"/>
    </source>
</evidence>
<organism evidence="1 2">
    <name type="scientific">Candidatus Korobacter versatilis</name>
    <dbReference type="NCBI Taxonomy" id="658062"/>
    <lineage>
        <taxon>Bacteria</taxon>
        <taxon>Pseudomonadati</taxon>
        <taxon>Acidobacteriota</taxon>
        <taxon>Terriglobia</taxon>
        <taxon>Terriglobales</taxon>
        <taxon>Candidatus Korobacteraceae</taxon>
        <taxon>Candidatus Korobacter</taxon>
    </lineage>
</organism>
<dbReference type="Gene3D" id="3.10.20.30">
    <property type="match status" value="1"/>
</dbReference>
<protein>
    <submittedName>
        <fullName evidence="1">Sulfur carrier protein ThiS</fullName>
    </submittedName>
</protein>
<dbReference type="PANTHER" id="PTHR34472:SF1">
    <property type="entry name" value="SULFUR CARRIER PROTEIN THIS"/>
    <property type="match status" value="1"/>
</dbReference>
<dbReference type="InterPro" id="IPR003749">
    <property type="entry name" value="ThiS/MoaD-like"/>
</dbReference>
<accession>A0A932ENJ9</accession>
<gene>
    <name evidence="1" type="primary">thiS</name>
    <name evidence="1" type="ORF">HYX28_03010</name>
</gene>
<sequence>MKLRLNGDVRSVAAATLAALVEELGMKADRVAVELNREIVPRARWEATALRDGDELEIVHFVGGG</sequence>
<dbReference type="PANTHER" id="PTHR34472">
    <property type="entry name" value="SULFUR CARRIER PROTEIN THIS"/>
    <property type="match status" value="1"/>
</dbReference>
<dbReference type="SUPFAM" id="SSF54285">
    <property type="entry name" value="MoaD/ThiS"/>
    <property type="match status" value="1"/>
</dbReference>
<dbReference type="InterPro" id="IPR016155">
    <property type="entry name" value="Mopterin_synth/thiamin_S_b"/>
</dbReference>
<dbReference type="Pfam" id="PF02597">
    <property type="entry name" value="ThiS"/>
    <property type="match status" value="1"/>
</dbReference>
<evidence type="ECO:0000313" key="2">
    <source>
        <dbReference type="Proteomes" id="UP000779809"/>
    </source>
</evidence>
<dbReference type="AlphaFoldDB" id="A0A932ENJ9"/>
<comment type="caution">
    <text evidence="1">The sequence shown here is derived from an EMBL/GenBank/DDBJ whole genome shotgun (WGS) entry which is preliminary data.</text>
</comment>
<dbReference type="InterPro" id="IPR012675">
    <property type="entry name" value="Beta-grasp_dom_sf"/>
</dbReference>
<dbReference type="EMBL" id="JACPNR010000004">
    <property type="protein sequence ID" value="MBI2677730.1"/>
    <property type="molecule type" value="Genomic_DNA"/>
</dbReference>
<dbReference type="CDD" id="cd00565">
    <property type="entry name" value="Ubl_ThiS"/>
    <property type="match status" value="1"/>
</dbReference>
<proteinExistence type="predicted"/>
<reference evidence="1" key="1">
    <citation type="submission" date="2020-07" db="EMBL/GenBank/DDBJ databases">
        <title>Huge and variable diversity of episymbiotic CPR bacteria and DPANN archaea in groundwater ecosystems.</title>
        <authorList>
            <person name="He C.Y."/>
            <person name="Keren R."/>
            <person name="Whittaker M."/>
            <person name="Farag I.F."/>
            <person name="Doudna J."/>
            <person name="Cate J.H.D."/>
            <person name="Banfield J.F."/>
        </authorList>
    </citation>
    <scope>NUCLEOTIDE SEQUENCE</scope>
    <source>
        <strain evidence="1">NC_groundwater_580_Pr5_B-0.1um_64_19</strain>
    </source>
</reference>
<dbReference type="Proteomes" id="UP000779809">
    <property type="component" value="Unassembled WGS sequence"/>
</dbReference>
<name>A0A932ENJ9_9BACT</name>